<feature type="domain" description="Gfo/Idh/MocA-like oxidoreductase N-terminal" evidence="1">
    <location>
        <begin position="4"/>
        <end position="123"/>
    </location>
</feature>
<dbReference type="InterPro" id="IPR051450">
    <property type="entry name" value="Gfo/Idh/MocA_Oxidoreductases"/>
</dbReference>
<reference evidence="3 4" key="1">
    <citation type="journal article" date="2019" name="Int. J. Syst. Evol. Microbiol.">
        <title>The Global Catalogue of Microorganisms (GCM) 10K type strain sequencing project: providing services to taxonomists for standard genome sequencing and annotation.</title>
        <authorList>
            <consortium name="The Broad Institute Genomics Platform"/>
            <consortium name="The Broad Institute Genome Sequencing Center for Infectious Disease"/>
            <person name="Wu L."/>
            <person name="Ma J."/>
        </authorList>
    </citation>
    <scope>NUCLEOTIDE SEQUENCE [LARGE SCALE GENOMIC DNA]</scope>
    <source>
        <strain evidence="3 4">JCM 17504</strain>
    </source>
</reference>
<sequence length="345" mass="38398">MIVKLAAIGLGQLCMYELDTYDSMDGVEIIAGADISPQCRAQFEEQFNAPSYENYETMLREHASQLDAVNIVTPHTLHYKQAMACLENDLHVFLEKPLVTDVEDAHNLVSTAQRHDRVLVVGYQRHYHPAYSKIKEIIDSGRLGEVHTVSCYMGQNWIRKFPDAWRTDPSLSGGGQLYDSGSHLLDTLLWTTGTTPVSVAAMMDYKEHSVDVNSSLALQLKRNGQPVTASVTITADGVQDPDTYEGLNIWGTKGRLTYEQNILTVSERDKLTEEISIDGKTDFQTLLKKKLQDFIEAVRGEHPPTVPGSFGQIVVALTEAAYDAHRTKSIVDVVPYLDANQPSQV</sequence>
<dbReference type="AlphaFoldDB" id="A0AAV3UQ41"/>
<dbReference type="SUPFAM" id="SSF55347">
    <property type="entry name" value="Glyceraldehyde-3-phosphate dehydrogenase-like, C-terminal domain"/>
    <property type="match status" value="1"/>
</dbReference>
<accession>A0AAV3UQ41</accession>
<dbReference type="Pfam" id="PF22725">
    <property type="entry name" value="GFO_IDH_MocA_C3"/>
    <property type="match status" value="1"/>
</dbReference>
<dbReference type="EMBL" id="BAABKX010000024">
    <property type="protein sequence ID" value="GAA5062846.1"/>
    <property type="molecule type" value="Genomic_DNA"/>
</dbReference>
<dbReference type="PANTHER" id="PTHR43377">
    <property type="entry name" value="BILIVERDIN REDUCTASE A"/>
    <property type="match status" value="1"/>
</dbReference>
<comment type="caution">
    <text evidence="3">The sequence shown here is derived from an EMBL/GenBank/DDBJ whole genome shotgun (WGS) entry which is preliminary data.</text>
</comment>
<dbReference type="RefSeq" id="WP_227778599.1">
    <property type="nucleotide sequence ID" value="NZ_BAABKX010000024.1"/>
</dbReference>
<evidence type="ECO:0000259" key="1">
    <source>
        <dbReference type="Pfam" id="PF01408"/>
    </source>
</evidence>
<name>A0AAV3UQ41_9EURY</name>
<keyword evidence="4" id="KW-1185">Reference proteome</keyword>
<dbReference type="PANTHER" id="PTHR43377:SF1">
    <property type="entry name" value="BILIVERDIN REDUCTASE A"/>
    <property type="match status" value="1"/>
</dbReference>
<dbReference type="InterPro" id="IPR036291">
    <property type="entry name" value="NAD(P)-bd_dom_sf"/>
</dbReference>
<organism evidence="3 4">
    <name type="scientific">Haladaptatus pallidirubidus</name>
    <dbReference type="NCBI Taxonomy" id="1008152"/>
    <lineage>
        <taxon>Archaea</taxon>
        <taxon>Methanobacteriati</taxon>
        <taxon>Methanobacteriota</taxon>
        <taxon>Stenosarchaea group</taxon>
        <taxon>Halobacteria</taxon>
        <taxon>Halobacteriales</taxon>
        <taxon>Haladaptataceae</taxon>
        <taxon>Haladaptatus</taxon>
    </lineage>
</organism>
<evidence type="ECO:0000259" key="2">
    <source>
        <dbReference type="Pfam" id="PF22725"/>
    </source>
</evidence>
<dbReference type="GO" id="GO:0000166">
    <property type="term" value="F:nucleotide binding"/>
    <property type="evidence" value="ECO:0007669"/>
    <property type="project" value="InterPro"/>
</dbReference>
<protein>
    <submittedName>
        <fullName evidence="3">UDP-N-acetylglucosamine 3-dehydrogenase</fullName>
    </submittedName>
</protein>
<proteinExistence type="predicted"/>
<dbReference type="InterPro" id="IPR000683">
    <property type="entry name" value="Gfo/Idh/MocA-like_OxRdtase_N"/>
</dbReference>
<dbReference type="Proteomes" id="UP001501729">
    <property type="component" value="Unassembled WGS sequence"/>
</dbReference>
<dbReference type="Pfam" id="PF01408">
    <property type="entry name" value="GFO_IDH_MocA"/>
    <property type="match status" value="1"/>
</dbReference>
<dbReference type="SUPFAM" id="SSF51735">
    <property type="entry name" value="NAD(P)-binding Rossmann-fold domains"/>
    <property type="match status" value="1"/>
</dbReference>
<gene>
    <name evidence="3" type="ORF">GCM10025751_50660</name>
</gene>
<evidence type="ECO:0000313" key="3">
    <source>
        <dbReference type="EMBL" id="GAA5062846.1"/>
    </source>
</evidence>
<feature type="domain" description="GFO/IDH/MocA-like oxidoreductase" evidence="2">
    <location>
        <begin position="131"/>
        <end position="256"/>
    </location>
</feature>
<evidence type="ECO:0000313" key="4">
    <source>
        <dbReference type="Proteomes" id="UP001501729"/>
    </source>
</evidence>
<dbReference type="InterPro" id="IPR055170">
    <property type="entry name" value="GFO_IDH_MocA-like_dom"/>
</dbReference>
<dbReference type="GeneID" id="68617066"/>
<dbReference type="Gene3D" id="3.40.50.720">
    <property type="entry name" value="NAD(P)-binding Rossmann-like Domain"/>
    <property type="match status" value="1"/>
</dbReference>
<dbReference type="Gene3D" id="3.30.360.10">
    <property type="entry name" value="Dihydrodipicolinate Reductase, domain 2"/>
    <property type="match status" value="1"/>
</dbReference>